<protein>
    <recommendedName>
        <fullName evidence="2">Endoplasmic reticulum vesicle transporter N-terminal domain-containing protein</fullName>
    </recommendedName>
</protein>
<dbReference type="Pfam" id="PF13850">
    <property type="entry name" value="ERGIC_N"/>
    <property type="match status" value="1"/>
</dbReference>
<proteinExistence type="predicted"/>
<keyword evidence="4" id="KW-1185">Reference proteome</keyword>
<feature type="domain" description="Endoplasmic reticulum vesicle transporter N-terminal" evidence="2">
    <location>
        <begin position="9"/>
        <end position="96"/>
    </location>
</feature>
<dbReference type="PANTHER" id="PTHR10984:SF81">
    <property type="entry name" value="ER-DERIVED VESICLES PROTEIN ERV41"/>
    <property type="match status" value="1"/>
</dbReference>
<evidence type="ECO:0000259" key="2">
    <source>
        <dbReference type="Pfam" id="PF13850"/>
    </source>
</evidence>
<name>A0A9W8I4J8_9FUNG</name>
<dbReference type="AlphaFoldDB" id="A0A9W8I4J8"/>
<feature type="transmembrane region" description="Helical" evidence="1">
    <location>
        <begin position="29"/>
        <end position="47"/>
    </location>
</feature>
<organism evidence="3 4">
    <name type="scientific">Coemansia brasiliensis</name>
    <dbReference type="NCBI Taxonomy" id="2650707"/>
    <lineage>
        <taxon>Eukaryota</taxon>
        <taxon>Fungi</taxon>
        <taxon>Fungi incertae sedis</taxon>
        <taxon>Zoopagomycota</taxon>
        <taxon>Kickxellomycotina</taxon>
        <taxon>Kickxellomycetes</taxon>
        <taxon>Kickxellales</taxon>
        <taxon>Kickxellaceae</taxon>
        <taxon>Coemansia</taxon>
    </lineage>
</organism>
<dbReference type="GO" id="GO:0006890">
    <property type="term" value="P:retrograde vesicle-mediated transport, Golgi to endoplasmic reticulum"/>
    <property type="evidence" value="ECO:0007669"/>
    <property type="project" value="TreeGrafter"/>
</dbReference>
<sequence length="118" mass="13009">MSTWAQIVTRLDAFSKVDSAYQARSSSGGFLSVVVLLTMALMVITELRDFMRYRQTHEFAVDTDIQQALQVNFAMVVAMPCALMRVDLLDASGNRQNLNIGISMQPVSQKQAFGIGSS</sequence>
<reference evidence="3" key="1">
    <citation type="submission" date="2022-07" db="EMBL/GenBank/DDBJ databases">
        <title>Phylogenomic reconstructions and comparative analyses of Kickxellomycotina fungi.</title>
        <authorList>
            <person name="Reynolds N.K."/>
            <person name="Stajich J.E."/>
            <person name="Barry K."/>
            <person name="Grigoriev I.V."/>
            <person name="Crous P."/>
            <person name="Smith M.E."/>
        </authorList>
    </citation>
    <scope>NUCLEOTIDE SEQUENCE</scope>
    <source>
        <strain evidence="3">NRRL 1566</strain>
    </source>
</reference>
<dbReference type="InterPro" id="IPR039542">
    <property type="entry name" value="Erv_N"/>
</dbReference>
<dbReference type="EMBL" id="JANBUW010001045">
    <property type="protein sequence ID" value="KAJ2844558.1"/>
    <property type="molecule type" value="Genomic_DNA"/>
</dbReference>
<keyword evidence="1" id="KW-0812">Transmembrane</keyword>
<dbReference type="GO" id="GO:0000139">
    <property type="term" value="C:Golgi membrane"/>
    <property type="evidence" value="ECO:0007669"/>
    <property type="project" value="TreeGrafter"/>
</dbReference>
<gene>
    <name evidence="3" type="ORF">IWW36_005140</name>
</gene>
<keyword evidence="1" id="KW-1133">Transmembrane helix</keyword>
<dbReference type="GO" id="GO:0030134">
    <property type="term" value="C:COPII-coated ER to Golgi transport vesicle"/>
    <property type="evidence" value="ECO:0007669"/>
    <property type="project" value="TreeGrafter"/>
</dbReference>
<comment type="caution">
    <text evidence="3">The sequence shown here is derived from an EMBL/GenBank/DDBJ whole genome shotgun (WGS) entry which is preliminary data.</text>
</comment>
<feature type="non-terminal residue" evidence="3">
    <location>
        <position position="118"/>
    </location>
</feature>
<evidence type="ECO:0000256" key="1">
    <source>
        <dbReference type="SAM" id="Phobius"/>
    </source>
</evidence>
<dbReference type="InterPro" id="IPR045888">
    <property type="entry name" value="Erv"/>
</dbReference>
<dbReference type="GO" id="GO:0005789">
    <property type="term" value="C:endoplasmic reticulum membrane"/>
    <property type="evidence" value="ECO:0007669"/>
    <property type="project" value="TreeGrafter"/>
</dbReference>
<evidence type="ECO:0000313" key="4">
    <source>
        <dbReference type="Proteomes" id="UP001139887"/>
    </source>
</evidence>
<dbReference type="GO" id="GO:0006888">
    <property type="term" value="P:endoplasmic reticulum to Golgi vesicle-mediated transport"/>
    <property type="evidence" value="ECO:0007669"/>
    <property type="project" value="TreeGrafter"/>
</dbReference>
<dbReference type="Proteomes" id="UP001139887">
    <property type="component" value="Unassembled WGS sequence"/>
</dbReference>
<evidence type="ECO:0000313" key="3">
    <source>
        <dbReference type="EMBL" id="KAJ2844558.1"/>
    </source>
</evidence>
<dbReference type="OrthoDB" id="5541786at2759"/>
<accession>A0A9W8I4J8</accession>
<dbReference type="PANTHER" id="PTHR10984">
    <property type="entry name" value="ENDOPLASMIC RETICULUM-GOLGI INTERMEDIATE COMPARTMENT PROTEIN"/>
    <property type="match status" value="1"/>
</dbReference>
<keyword evidence="1" id="KW-0472">Membrane</keyword>